<reference evidence="5 6" key="1">
    <citation type="submission" date="2020-08" db="EMBL/GenBank/DDBJ databases">
        <title>Genomic Encyclopedia of Type Strains, Phase IV (KMG-IV): sequencing the most valuable type-strain genomes for metagenomic binning, comparative biology and taxonomic classification.</title>
        <authorList>
            <person name="Goeker M."/>
        </authorList>
    </citation>
    <scope>NUCLEOTIDE SEQUENCE [LARGE SCALE GENOMIC DNA]</scope>
    <source>
        <strain evidence="5 6">DSM 16268</strain>
    </source>
</reference>
<dbReference type="Pfam" id="PF06155">
    <property type="entry name" value="GBBH-like_N"/>
    <property type="match status" value="1"/>
</dbReference>
<protein>
    <submittedName>
        <fullName evidence="5">DUF971 family protein</fullName>
    </submittedName>
</protein>
<evidence type="ECO:0000256" key="2">
    <source>
        <dbReference type="ARBA" id="ARBA00023004"/>
    </source>
</evidence>
<sequence>MTRPESPPRPGTAGALPKHAPLAGPEPWPTELRVSADRRTLTVRFEDGSAHALAAEYLRVESPSAEVQGHNPSEKRTVPGKREVTIRAVDPVGNYAVRITFSDGHDTGLFTWSYLARLGRDHATLWPAYLAALAAKGLSRDRA</sequence>
<dbReference type="EMBL" id="JACHOO010000010">
    <property type="protein sequence ID" value="MBB5754727.1"/>
    <property type="molecule type" value="Genomic_DNA"/>
</dbReference>
<dbReference type="Gene3D" id="3.30.2020.30">
    <property type="match status" value="1"/>
</dbReference>
<dbReference type="InterPro" id="IPR010376">
    <property type="entry name" value="GBBH-like_N"/>
</dbReference>
<keyword evidence="1" id="KW-0479">Metal-binding</keyword>
<evidence type="ECO:0000313" key="5">
    <source>
        <dbReference type="EMBL" id="MBB5754727.1"/>
    </source>
</evidence>
<evidence type="ECO:0000313" key="6">
    <source>
        <dbReference type="Proteomes" id="UP000523821"/>
    </source>
</evidence>
<gene>
    <name evidence="5" type="ORF">GGQ63_003819</name>
</gene>
<evidence type="ECO:0000259" key="4">
    <source>
        <dbReference type="Pfam" id="PF06155"/>
    </source>
</evidence>
<comment type="caution">
    <text evidence="5">The sequence shown here is derived from an EMBL/GenBank/DDBJ whole genome shotgun (WGS) entry which is preliminary data.</text>
</comment>
<dbReference type="PANTHER" id="PTHR35303:SF5">
    <property type="entry name" value="OS02G0197800 PROTEIN"/>
    <property type="match status" value="1"/>
</dbReference>
<feature type="domain" description="Gamma-butyrobetaine hydroxylase-like N-terminal" evidence="4">
    <location>
        <begin position="33"/>
        <end position="115"/>
    </location>
</feature>
<evidence type="ECO:0000256" key="1">
    <source>
        <dbReference type="ARBA" id="ARBA00022723"/>
    </source>
</evidence>
<feature type="region of interest" description="Disordered" evidence="3">
    <location>
        <begin position="1"/>
        <end position="31"/>
    </location>
</feature>
<proteinExistence type="predicted"/>
<dbReference type="GO" id="GO:0046872">
    <property type="term" value="F:metal ion binding"/>
    <property type="evidence" value="ECO:0007669"/>
    <property type="project" value="UniProtKB-KW"/>
</dbReference>
<keyword evidence="6" id="KW-1185">Reference proteome</keyword>
<dbReference type="Proteomes" id="UP000523821">
    <property type="component" value="Unassembled WGS sequence"/>
</dbReference>
<accession>A0A7W9FQ41</accession>
<dbReference type="InterPro" id="IPR038492">
    <property type="entry name" value="GBBH-like_N_sf"/>
</dbReference>
<organism evidence="5 6">
    <name type="scientific">Prosthecomicrobium pneumaticum</name>
    <dbReference type="NCBI Taxonomy" id="81895"/>
    <lineage>
        <taxon>Bacteria</taxon>
        <taxon>Pseudomonadati</taxon>
        <taxon>Pseudomonadota</taxon>
        <taxon>Alphaproteobacteria</taxon>
        <taxon>Hyphomicrobiales</taxon>
        <taxon>Kaistiaceae</taxon>
        <taxon>Prosthecomicrobium</taxon>
    </lineage>
</organism>
<name>A0A7W9FQ41_9HYPH</name>
<dbReference type="PANTHER" id="PTHR35303">
    <property type="entry name" value="OS02G0197800 PROTEIN"/>
    <property type="match status" value="1"/>
</dbReference>
<dbReference type="AlphaFoldDB" id="A0A7W9FQ41"/>
<keyword evidence="2" id="KW-0408">Iron</keyword>
<evidence type="ECO:0000256" key="3">
    <source>
        <dbReference type="SAM" id="MobiDB-lite"/>
    </source>
</evidence>
<feature type="compositionally biased region" description="Pro residues" evidence="3">
    <location>
        <begin position="1"/>
        <end position="10"/>
    </location>
</feature>